<proteinExistence type="predicted"/>
<dbReference type="EMBL" id="HF548008">
    <property type="protein sequence ID" value="CCO13719.1"/>
    <property type="molecule type" value="Genomic_DNA"/>
</dbReference>
<dbReference type="OrthoDB" id="10251809at2759"/>
<organism evidence="1">
    <name type="scientific">Homo sapiens</name>
    <name type="common">Human</name>
    <dbReference type="NCBI Taxonomy" id="9606"/>
    <lineage>
        <taxon>Eukaryota</taxon>
        <taxon>Metazoa</taxon>
        <taxon>Chordata</taxon>
        <taxon>Craniata</taxon>
        <taxon>Vertebrata</taxon>
        <taxon>Euteleostomi</taxon>
        <taxon>Mammalia</taxon>
        <taxon>Eutheria</taxon>
        <taxon>Euarchontoglires</taxon>
        <taxon>Primates</taxon>
        <taxon>Haplorrhini</taxon>
        <taxon>Catarrhini</taxon>
        <taxon>Hominidae</taxon>
        <taxon>Homo</taxon>
    </lineage>
</organism>
<evidence type="ECO:0000313" key="1">
    <source>
        <dbReference type="EMBL" id="CCO13719.1"/>
    </source>
</evidence>
<name>L0R5A4_HUMAN</name>
<sequence>MAMLCLPMKWMLMQMKKFPNNHQLLSNSKNRLTFMKLCMFK</sequence>
<protein>
    <submittedName>
        <fullName evidence="1">Alternative protein DNAH11</fullName>
    </submittedName>
</protein>
<reference evidence="1" key="1">
    <citation type="submission" date="2012-10" db="EMBL/GenBank/DDBJ databases">
        <title>Direct identification of alternative open reading frame translation products in human.</title>
        <authorList>
            <person name="Vanderperre B."/>
            <person name="Lucier J.-F."/>
            <person name="Motard J."/>
            <person name="Tremblay G."/>
            <person name="Vanderperre S."/>
            <person name="Wisztorski M."/>
            <person name="Salzet M."/>
            <person name="Boisvert F.-M."/>
            <person name="Roucou X."/>
        </authorList>
    </citation>
    <scope>NUCLEOTIDE SEQUENCE</scope>
</reference>
<dbReference type="ChiTaRS" id="DNAH11">
    <property type="organism name" value="human"/>
</dbReference>
<gene>
    <name evidence="1" type="primary">DNAH11</name>
</gene>
<dbReference type="AlphaFoldDB" id="L0R5A4"/>
<accession>L0R5A4</accession>